<evidence type="ECO:0000259" key="7">
    <source>
        <dbReference type="PROSITE" id="PS51296"/>
    </source>
</evidence>
<feature type="domain" description="Rieske" evidence="7">
    <location>
        <begin position="8"/>
        <end position="104"/>
    </location>
</feature>
<dbReference type="InterPro" id="IPR036922">
    <property type="entry name" value="Rieske_2Fe-2S_sf"/>
</dbReference>
<dbReference type="Proteomes" id="UP000019102">
    <property type="component" value="Unassembled WGS sequence"/>
</dbReference>
<keyword evidence="4" id="KW-0408">Iron</keyword>
<dbReference type="GO" id="GO:0008942">
    <property type="term" value="F:nitrite reductase [NAD(P)H] activity"/>
    <property type="evidence" value="ECO:0007669"/>
    <property type="project" value="InterPro"/>
</dbReference>
<dbReference type="RefSeq" id="WP_148295069.1">
    <property type="nucleotide sequence ID" value="NZ_BAVS01000039.1"/>
</dbReference>
<dbReference type="EMBL" id="BAVS01000039">
    <property type="protein sequence ID" value="GAE95110.1"/>
    <property type="molecule type" value="Genomic_DNA"/>
</dbReference>
<dbReference type="GO" id="GO:0042128">
    <property type="term" value="P:nitrate assimilation"/>
    <property type="evidence" value="ECO:0007669"/>
    <property type="project" value="UniProtKB-KW"/>
</dbReference>
<dbReference type="GO" id="GO:0004497">
    <property type="term" value="F:monooxygenase activity"/>
    <property type="evidence" value="ECO:0007669"/>
    <property type="project" value="UniProtKB-ARBA"/>
</dbReference>
<dbReference type="eggNOG" id="COG2146">
    <property type="taxonomic scope" value="Bacteria"/>
</dbReference>
<evidence type="ECO:0000313" key="9">
    <source>
        <dbReference type="Proteomes" id="UP000019102"/>
    </source>
</evidence>
<evidence type="ECO:0000256" key="6">
    <source>
        <dbReference type="ARBA" id="ARBA00023063"/>
    </source>
</evidence>
<keyword evidence="2" id="KW-0479">Metal-binding</keyword>
<dbReference type="CDD" id="cd03530">
    <property type="entry name" value="Rieske_NirD_small_Bacillus"/>
    <property type="match status" value="1"/>
</dbReference>
<evidence type="ECO:0000313" key="8">
    <source>
        <dbReference type="EMBL" id="GAE95110.1"/>
    </source>
</evidence>
<dbReference type="NCBIfam" id="TIGR02378">
    <property type="entry name" value="nirD_assim_sml"/>
    <property type="match status" value="1"/>
</dbReference>
<organism evidence="8 9">
    <name type="scientific">Gracilibacillus boraciitolerans JCM 21714</name>
    <dbReference type="NCBI Taxonomy" id="1298598"/>
    <lineage>
        <taxon>Bacteria</taxon>
        <taxon>Bacillati</taxon>
        <taxon>Bacillota</taxon>
        <taxon>Bacilli</taxon>
        <taxon>Bacillales</taxon>
        <taxon>Bacillaceae</taxon>
        <taxon>Gracilibacillus</taxon>
    </lineage>
</organism>
<dbReference type="GO" id="GO:0046872">
    <property type="term" value="F:metal ion binding"/>
    <property type="evidence" value="ECO:0007669"/>
    <property type="project" value="UniProtKB-KW"/>
</dbReference>
<keyword evidence="1" id="KW-0001">2Fe-2S</keyword>
<evidence type="ECO:0000256" key="4">
    <source>
        <dbReference type="ARBA" id="ARBA00023004"/>
    </source>
</evidence>
<keyword evidence="6" id="KW-0534">Nitrate assimilation</keyword>
<protein>
    <submittedName>
        <fullName evidence="8">Nitrite reductase</fullName>
    </submittedName>
</protein>
<dbReference type="PANTHER" id="PTHR21496:SF23">
    <property type="entry name" value="3-PHENYLPROPIONATE_CINNAMIC ACID DIOXYGENASE FERREDOXIN SUBUNIT"/>
    <property type="match status" value="1"/>
</dbReference>
<sequence>MEQTIREVFISNYDELPVRLGKAVVIEDREIAVFRLTNGNVKAIENKCPHRGGGVLSEGMISGEHVFCPLHDWKINVNDGLVQAPDKGCVQTYKTRIEGNQVYVELPQ</sequence>
<dbReference type="Gene3D" id="2.102.10.10">
    <property type="entry name" value="Rieske [2Fe-2S] iron-sulphur domain"/>
    <property type="match status" value="1"/>
</dbReference>
<gene>
    <name evidence="8" type="ORF">JCM21714_4320</name>
</gene>
<dbReference type="PROSITE" id="PS51296">
    <property type="entry name" value="RIESKE"/>
    <property type="match status" value="1"/>
</dbReference>
<reference evidence="8 9" key="1">
    <citation type="journal article" date="2014" name="Genome Announc.">
        <title>Draft Genome Sequence of the Boron-Tolerant and Moderately Halotolerant Bacterium Gracilibacillus boraciitolerans JCM 21714T.</title>
        <authorList>
            <person name="Ahmed I."/>
            <person name="Oshima K."/>
            <person name="Suda W."/>
            <person name="Kitamura K."/>
            <person name="Iida T."/>
            <person name="Ohmori Y."/>
            <person name="Fujiwara T."/>
            <person name="Hattori M."/>
            <person name="Ohkuma M."/>
        </authorList>
    </citation>
    <scope>NUCLEOTIDE SEQUENCE [LARGE SCALE GENOMIC DNA]</scope>
    <source>
        <strain evidence="8 9">JCM 21714</strain>
    </source>
</reference>
<dbReference type="InterPro" id="IPR017941">
    <property type="entry name" value="Rieske_2Fe-2S"/>
</dbReference>
<evidence type="ECO:0000256" key="3">
    <source>
        <dbReference type="ARBA" id="ARBA00023002"/>
    </source>
</evidence>
<dbReference type="GO" id="GO:0051537">
    <property type="term" value="F:2 iron, 2 sulfur cluster binding"/>
    <property type="evidence" value="ECO:0007669"/>
    <property type="project" value="UniProtKB-KW"/>
</dbReference>
<comment type="caution">
    <text evidence="8">The sequence shown here is derived from an EMBL/GenBank/DDBJ whole genome shotgun (WGS) entry which is preliminary data.</text>
</comment>
<dbReference type="AlphaFoldDB" id="W4VNZ6"/>
<evidence type="ECO:0000256" key="2">
    <source>
        <dbReference type="ARBA" id="ARBA00022723"/>
    </source>
</evidence>
<dbReference type="InterPro" id="IPR012748">
    <property type="entry name" value="Rieske-like_NirD"/>
</dbReference>
<evidence type="ECO:0000256" key="5">
    <source>
        <dbReference type="ARBA" id="ARBA00023014"/>
    </source>
</evidence>
<keyword evidence="9" id="KW-1185">Reference proteome</keyword>
<accession>W4VNZ6</accession>
<proteinExistence type="predicted"/>
<evidence type="ECO:0000256" key="1">
    <source>
        <dbReference type="ARBA" id="ARBA00022714"/>
    </source>
</evidence>
<keyword evidence="5" id="KW-0411">Iron-sulfur</keyword>
<dbReference type="PANTHER" id="PTHR21496">
    <property type="entry name" value="FERREDOXIN-RELATED"/>
    <property type="match status" value="1"/>
</dbReference>
<dbReference type="SUPFAM" id="SSF50022">
    <property type="entry name" value="ISP domain"/>
    <property type="match status" value="1"/>
</dbReference>
<name>W4VNZ6_9BACI</name>
<keyword evidence="3" id="KW-0560">Oxidoreductase</keyword>
<dbReference type="OrthoDB" id="593800at2"/>
<dbReference type="Pfam" id="PF13806">
    <property type="entry name" value="Rieske_2"/>
    <property type="match status" value="1"/>
</dbReference>
<dbReference type="GO" id="GO:0016705">
    <property type="term" value="F:oxidoreductase activity, acting on paired donors, with incorporation or reduction of molecular oxygen"/>
    <property type="evidence" value="ECO:0007669"/>
    <property type="project" value="UniProtKB-ARBA"/>
</dbReference>
<dbReference type="STRING" id="1298598.JCM21714_4320"/>